<comment type="caution">
    <text evidence="2">The sequence shown here is derived from an EMBL/GenBank/DDBJ whole genome shotgun (WGS) entry which is preliminary data.</text>
</comment>
<proteinExistence type="predicted"/>
<gene>
    <name evidence="2" type="ORF">AAF712_011015</name>
</gene>
<evidence type="ECO:0000256" key="1">
    <source>
        <dbReference type="SAM" id="Phobius"/>
    </source>
</evidence>
<dbReference type="EMBL" id="JBBXMP010000114">
    <property type="protein sequence ID" value="KAL0062088.1"/>
    <property type="molecule type" value="Genomic_DNA"/>
</dbReference>
<organism evidence="2 3">
    <name type="scientific">Marasmius tenuissimus</name>
    <dbReference type="NCBI Taxonomy" id="585030"/>
    <lineage>
        <taxon>Eukaryota</taxon>
        <taxon>Fungi</taxon>
        <taxon>Dikarya</taxon>
        <taxon>Basidiomycota</taxon>
        <taxon>Agaricomycotina</taxon>
        <taxon>Agaricomycetes</taxon>
        <taxon>Agaricomycetidae</taxon>
        <taxon>Agaricales</taxon>
        <taxon>Marasmiineae</taxon>
        <taxon>Marasmiaceae</taxon>
        <taxon>Marasmius</taxon>
    </lineage>
</organism>
<keyword evidence="1" id="KW-0472">Membrane</keyword>
<keyword evidence="3" id="KW-1185">Reference proteome</keyword>
<feature type="transmembrane region" description="Helical" evidence="1">
    <location>
        <begin position="12"/>
        <end position="34"/>
    </location>
</feature>
<accession>A0ABR2ZMZ4</accession>
<reference evidence="2 3" key="1">
    <citation type="submission" date="2024-05" db="EMBL/GenBank/DDBJ databases">
        <title>A draft genome resource for the thread blight pathogen Marasmius tenuissimus strain MS-2.</title>
        <authorList>
            <person name="Yulfo-Soto G.E."/>
            <person name="Baruah I.K."/>
            <person name="Amoako-Attah I."/>
            <person name="Bukari Y."/>
            <person name="Meinhardt L.W."/>
            <person name="Bailey B.A."/>
            <person name="Cohen S.P."/>
        </authorList>
    </citation>
    <scope>NUCLEOTIDE SEQUENCE [LARGE SCALE GENOMIC DNA]</scope>
    <source>
        <strain evidence="2 3">MS-2</strain>
    </source>
</reference>
<keyword evidence="1" id="KW-1133">Transmembrane helix</keyword>
<dbReference type="Proteomes" id="UP001437256">
    <property type="component" value="Unassembled WGS sequence"/>
</dbReference>
<evidence type="ECO:0000313" key="2">
    <source>
        <dbReference type="EMBL" id="KAL0062088.1"/>
    </source>
</evidence>
<protein>
    <submittedName>
        <fullName evidence="2">Uncharacterized protein</fullName>
    </submittedName>
</protein>
<name>A0ABR2ZMZ4_9AGAR</name>
<evidence type="ECO:0000313" key="3">
    <source>
        <dbReference type="Proteomes" id="UP001437256"/>
    </source>
</evidence>
<keyword evidence="1" id="KW-0812">Transmembrane</keyword>
<sequence length="159" mass="18452">MSATTSYGGGAAMQIFMMILVLLVGLGVGAKWWFYPFTMDKLEREIGLIWELIEENTTRRWDLLGPSGWELRKRLYQECDKMVEIESRSTAEPDRWNLRAWFVLQWREMKDVKKCYLSLMAIKKKITTVIESRKRHLFAPANQSNPSNIDDATATVITA</sequence>